<name>A0A5R8ZJ15_9PSED</name>
<comment type="cofactor">
    <cofactor evidence="4">
        <name>Mg(2+)</name>
        <dbReference type="ChEBI" id="CHEBI:18420"/>
    </cofactor>
</comment>
<dbReference type="GO" id="GO:0000287">
    <property type="term" value="F:magnesium ion binding"/>
    <property type="evidence" value="ECO:0007669"/>
    <property type="project" value="TreeGrafter"/>
</dbReference>
<keyword evidence="8" id="KW-0456">Lyase</keyword>
<protein>
    <submittedName>
        <fullName evidence="10">Threonine/serine dehydratase</fullName>
    </submittedName>
</protein>
<evidence type="ECO:0000313" key="11">
    <source>
        <dbReference type="Proteomes" id="UP000309819"/>
    </source>
</evidence>
<keyword evidence="6" id="KW-0460">Magnesium</keyword>
<dbReference type="GO" id="GO:0005524">
    <property type="term" value="F:ATP binding"/>
    <property type="evidence" value="ECO:0007669"/>
    <property type="project" value="TreeGrafter"/>
</dbReference>
<dbReference type="EMBL" id="VAUO01000001">
    <property type="protein sequence ID" value="TLP65107.1"/>
    <property type="molecule type" value="Genomic_DNA"/>
</dbReference>
<dbReference type="GO" id="GO:0030170">
    <property type="term" value="F:pyridoxal phosphate binding"/>
    <property type="evidence" value="ECO:0007669"/>
    <property type="project" value="InterPro"/>
</dbReference>
<dbReference type="GO" id="GO:0070179">
    <property type="term" value="P:D-serine biosynthetic process"/>
    <property type="evidence" value="ECO:0007669"/>
    <property type="project" value="TreeGrafter"/>
</dbReference>
<sequence length="334" mass="35239">MSSIEKGERPVPPTLKDIEEAAVRIKDYAARTPLLESPELNELVGGRLLFKPEVLQRTASFKFRGACNRLLQLSAKQQRAGVVAFSSGNHALATSAVGRILNIPATIIMPSDAPQAKIKGARANGATVILYDRQKDDREAIGAEIANRTGATMVPPYNDPFIIAGQGTVGLEIMEDLEHLGIKADSVLAACSGGGLIAGVATAVRAKCESTQVYAVEPAGFDELARSLASGKRESNAPGAQSICDALQVVTPGDLTFDINQRLLAGSLVVTDEEVRKAMRVAYDKLKLILEPGGAVGLAAVLEGRVETRGRTTVVVLSGGNVDPELYAEIITAQ</sequence>
<dbReference type="GO" id="GO:0018114">
    <property type="term" value="F:threonine racemase activity"/>
    <property type="evidence" value="ECO:0007669"/>
    <property type="project" value="TreeGrafter"/>
</dbReference>
<dbReference type="InterPro" id="IPR036052">
    <property type="entry name" value="TrpB-like_PALP_sf"/>
</dbReference>
<comment type="similarity">
    <text evidence="5">Belongs to the serine/threonine dehydratase family.</text>
</comment>
<dbReference type="FunFam" id="3.40.50.1100:FF:000005">
    <property type="entry name" value="Threonine dehydratase catabolic"/>
    <property type="match status" value="1"/>
</dbReference>
<reference evidence="10 11" key="1">
    <citation type="submission" date="2019-05" db="EMBL/GenBank/DDBJ databases">
        <title>Pseudomonas sp. SC006 isolated from lettuce that can produce HBGAs.</title>
        <authorList>
            <person name="Wang D."/>
            <person name="Liao N."/>
            <person name="Liu D."/>
            <person name="Zhang Z."/>
            <person name="Zou S."/>
        </authorList>
    </citation>
    <scope>NUCLEOTIDE SEQUENCE [LARGE SCALE GENOMIC DNA]</scope>
    <source>
        <strain evidence="10 11">SC006</strain>
    </source>
</reference>
<comment type="cofactor">
    <cofactor evidence="2">
        <name>pyridoxal 5'-phosphate</name>
        <dbReference type="ChEBI" id="CHEBI:597326"/>
    </cofactor>
</comment>
<dbReference type="RefSeq" id="WP_138217735.1">
    <property type="nucleotide sequence ID" value="NZ_VAUO01000001.1"/>
</dbReference>
<evidence type="ECO:0000256" key="2">
    <source>
        <dbReference type="ARBA" id="ARBA00001933"/>
    </source>
</evidence>
<dbReference type="PANTHER" id="PTHR43050">
    <property type="entry name" value="SERINE / THREONINE RACEMASE FAMILY MEMBER"/>
    <property type="match status" value="1"/>
</dbReference>
<dbReference type="InterPro" id="IPR000634">
    <property type="entry name" value="Ser/Thr_deHydtase_PyrdxlP-BS"/>
</dbReference>
<dbReference type="Pfam" id="PF00291">
    <property type="entry name" value="PALP"/>
    <property type="match status" value="1"/>
</dbReference>
<evidence type="ECO:0000256" key="5">
    <source>
        <dbReference type="ARBA" id="ARBA00010869"/>
    </source>
</evidence>
<comment type="cofactor">
    <cofactor evidence="3">
        <name>Mn(2+)</name>
        <dbReference type="ChEBI" id="CHEBI:29035"/>
    </cofactor>
</comment>
<dbReference type="Proteomes" id="UP000309819">
    <property type="component" value="Unassembled WGS sequence"/>
</dbReference>
<dbReference type="GO" id="GO:0030378">
    <property type="term" value="F:serine racemase activity"/>
    <property type="evidence" value="ECO:0007669"/>
    <property type="project" value="TreeGrafter"/>
</dbReference>
<keyword evidence="7" id="KW-0663">Pyridoxal phosphate</keyword>
<dbReference type="OrthoDB" id="9811476at2"/>
<evidence type="ECO:0000256" key="8">
    <source>
        <dbReference type="ARBA" id="ARBA00023239"/>
    </source>
</evidence>
<dbReference type="InterPro" id="IPR001926">
    <property type="entry name" value="TrpB-like_PALP"/>
</dbReference>
<gene>
    <name evidence="10" type="ORF">FEM01_02700</name>
</gene>
<proteinExistence type="inferred from homology"/>
<dbReference type="Gene3D" id="3.40.50.1100">
    <property type="match status" value="2"/>
</dbReference>
<accession>A0A5R8ZJ15</accession>
<evidence type="ECO:0000313" key="10">
    <source>
        <dbReference type="EMBL" id="TLP65107.1"/>
    </source>
</evidence>
<comment type="cofactor">
    <cofactor evidence="1">
        <name>Ca(2+)</name>
        <dbReference type="ChEBI" id="CHEBI:29108"/>
    </cofactor>
</comment>
<keyword evidence="11" id="KW-1185">Reference proteome</keyword>
<dbReference type="AlphaFoldDB" id="A0A5R8ZJ15"/>
<dbReference type="CDD" id="cd01562">
    <property type="entry name" value="Thr-dehyd"/>
    <property type="match status" value="1"/>
</dbReference>
<evidence type="ECO:0000256" key="6">
    <source>
        <dbReference type="ARBA" id="ARBA00022842"/>
    </source>
</evidence>
<evidence type="ECO:0000256" key="3">
    <source>
        <dbReference type="ARBA" id="ARBA00001936"/>
    </source>
</evidence>
<feature type="domain" description="Tryptophan synthase beta chain-like PALP" evidence="9">
    <location>
        <begin position="27"/>
        <end position="319"/>
    </location>
</feature>
<dbReference type="PANTHER" id="PTHR43050:SF1">
    <property type="entry name" value="SERINE RACEMASE"/>
    <property type="match status" value="1"/>
</dbReference>
<comment type="caution">
    <text evidence="10">The sequence shown here is derived from an EMBL/GenBank/DDBJ whole genome shotgun (WGS) entry which is preliminary data.</text>
</comment>
<organism evidence="10 11">
    <name type="scientific">Pseudomonas mosselii</name>
    <dbReference type="NCBI Taxonomy" id="78327"/>
    <lineage>
        <taxon>Bacteria</taxon>
        <taxon>Pseudomonadati</taxon>
        <taxon>Pseudomonadota</taxon>
        <taxon>Gammaproteobacteria</taxon>
        <taxon>Pseudomonadales</taxon>
        <taxon>Pseudomonadaceae</taxon>
        <taxon>Pseudomonas</taxon>
    </lineage>
</organism>
<dbReference type="SUPFAM" id="SSF53686">
    <property type="entry name" value="Tryptophan synthase beta subunit-like PLP-dependent enzymes"/>
    <property type="match status" value="1"/>
</dbReference>
<evidence type="ECO:0000256" key="7">
    <source>
        <dbReference type="ARBA" id="ARBA00022898"/>
    </source>
</evidence>
<evidence type="ECO:0000256" key="4">
    <source>
        <dbReference type="ARBA" id="ARBA00001946"/>
    </source>
</evidence>
<dbReference type="GO" id="GO:0003941">
    <property type="term" value="F:L-serine ammonia-lyase activity"/>
    <property type="evidence" value="ECO:0007669"/>
    <property type="project" value="TreeGrafter"/>
</dbReference>
<evidence type="ECO:0000256" key="1">
    <source>
        <dbReference type="ARBA" id="ARBA00001913"/>
    </source>
</evidence>
<evidence type="ECO:0000259" key="9">
    <source>
        <dbReference type="Pfam" id="PF00291"/>
    </source>
</evidence>
<dbReference type="PROSITE" id="PS00165">
    <property type="entry name" value="DEHYDRATASE_SER_THR"/>
    <property type="match status" value="1"/>
</dbReference>